<dbReference type="CDD" id="cd14003">
    <property type="entry name" value="STKc_AMPK-like"/>
    <property type="match status" value="1"/>
</dbReference>
<dbReference type="InterPro" id="IPR030616">
    <property type="entry name" value="Aur-like"/>
</dbReference>
<feature type="binding site" evidence="8">
    <location>
        <begin position="783"/>
        <end position="784"/>
    </location>
    <ligand>
        <name>ATP</name>
        <dbReference type="ChEBI" id="CHEBI:30616"/>
    </ligand>
</feature>
<feature type="region of interest" description="Disordered" evidence="11">
    <location>
        <begin position="913"/>
        <end position="937"/>
    </location>
</feature>
<feature type="region of interest" description="Disordered" evidence="11">
    <location>
        <begin position="429"/>
        <end position="452"/>
    </location>
</feature>
<feature type="compositionally biased region" description="Polar residues" evidence="11">
    <location>
        <begin position="127"/>
        <end position="137"/>
    </location>
</feature>
<dbReference type="PROSITE" id="PS00107">
    <property type="entry name" value="PROTEIN_KINASE_ATP"/>
    <property type="match status" value="1"/>
</dbReference>
<comment type="subunit">
    <text evidence="1">Monomer.</text>
</comment>
<reference evidence="13 14" key="1">
    <citation type="submission" date="2014-11" db="EMBL/GenBank/DDBJ databases">
        <authorList>
            <person name="Zhu J."/>
            <person name="Qi W."/>
            <person name="Song R."/>
        </authorList>
    </citation>
    <scope>NUCLEOTIDE SEQUENCE [LARGE SCALE GENOMIC DNA]</scope>
</reference>
<accession>A0A0G4FE33</accession>
<dbReference type="InterPro" id="IPR011009">
    <property type="entry name" value="Kinase-like_dom_sf"/>
</dbReference>
<dbReference type="EMBL" id="CDMY01000417">
    <property type="protein sequence ID" value="CEM11463.1"/>
    <property type="molecule type" value="Genomic_DNA"/>
</dbReference>
<dbReference type="SMART" id="SM00220">
    <property type="entry name" value="S_TKc"/>
    <property type="match status" value="1"/>
</dbReference>
<dbReference type="STRING" id="1169540.A0A0G4FE33"/>
<dbReference type="OMA" id="GFAHERV"/>
<evidence type="ECO:0000256" key="1">
    <source>
        <dbReference type="ARBA" id="ARBA00011245"/>
    </source>
</evidence>
<evidence type="ECO:0000256" key="2">
    <source>
        <dbReference type="ARBA" id="ARBA00022527"/>
    </source>
</evidence>
<keyword evidence="4 8" id="KW-0547">Nucleotide-binding</keyword>
<evidence type="ECO:0000256" key="5">
    <source>
        <dbReference type="ARBA" id="ARBA00022777"/>
    </source>
</evidence>
<feature type="compositionally biased region" description="Low complexity" evidence="11">
    <location>
        <begin position="634"/>
        <end position="643"/>
    </location>
</feature>
<evidence type="ECO:0000259" key="12">
    <source>
        <dbReference type="PROSITE" id="PS50011"/>
    </source>
</evidence>
<evidence type="ECO:0000256" key="10">
    <source>
        <dbReference type="PROSITE-ProRule" id="PRU10141"/>
    </source>
</evidence>
<feature type="compositionally biased region" description="Low complexity" evidence="11">
    <location>
        <begin position="443"/>
        <end position="452"/>
    </location>
</feature>
<dbReference type="PROSITE" id="PS00108">
    <property type="entry name" value="PROTEIN_KINASE_ST"/>
    <property type="match status" value="1"/>
</dbReference>
<evidence type="ECO:0000256" key="9">
    <source>
        <dbReference type="PIRSR" id="PIRSR630616-3"/>
    </source>
</evidence>
<dbReference type="VEuPathDB" id="CryptoDB:Vbra_15135"/>
<keyword evidence="5" id="KW-0418">Kinase</keyword>
<feature type="binding site" evidence="8">
    <location>
        <position position="797"/>
    </location>
    <ligand>
        <name>ATP</name>
        <dbReference type="ChEBI" id="CHEBI:30616"/>
    </ligand>
</feature>
<name>A0A0G4FE33_VITBC</name>
<dbReference type="InterPro" id="IPR008271">
    <property type="entry name" value="Ser/Thr_kinase_AS"/>
</dbReference>
<dbReference type="OrthoDB" id="449424at2759"/>
<feature type="compositionally biased region" description="Low complexity" evidence="11">
    <location>
        <begin position="30"/>
        <end position="42"/>
    </location>
</feature>
<dbReference type="InterPro" id="IPR017441">
    <property type="entry name" value="Protein_kinase_ATP_BS"/>
</dbReference>
<proteinExistence type="predicted"/>
<keyword evidence="14" id="KW-1185">Reference proteome</keyword>
<feature type="region of interest" description="Disordered" evidence="11">
    <location>
        <begin position="1"/>
        <end position="171"/>
    </location>
</feature>
<dbReference type="Pfam" id="PF00069">
    <property type="entry name" value="Pkinase"/>
    <property type="match status" value="1"/>
</dbReference>
<evidence type="ECO:0000256" key="3">
    <source>
        <dbReference type="ARBA" id="ARBA00022679"/>
    </source>
</evidence>
<dbReference type="GO" id="GO:0005524">
    <property type="term" value="F:ATP binding"/>
    <property type="evidence" value="ECO:0007669"/>
    <property type="project" value="UniProtKB-UniRule"/>
</dbReference>
<feature type="compositionally biased region" description="Pro residues" evidence="11">
    <location>
        <begin position="396"/>
        <end position="406"/>
    </location>
</feature>
<dbReference type="FunFam" id="1.10.510.10:FF:000571">
    <property type="entry name" value="Maternal embryonic leucine zipper kinase"/>
    <property type="match status" value="1"/>
</dbReference>
<evidence type="ECO:0000256" key="6">
    <source>
        <dbReference type="ARBA" id="ARBA00022840"/>
    </source>
</evidence>
<dbReference type="PANTHER" id="PTHR24350">
    <property type="entry name" value="SERINE/THREONINE-PROTEIN KINASE IAL-RELATED"/>
    <property type="match status" value="1"/>
</dbReference>
<evidence type="ECO:0000256" key="8">
    <source>
        <dbReference type="PIRSR" id="PIRSR630616-2"/>
    </source>
</evidence>
<feature type="active site" description="Proton acceptor" evidence="7">
    <location>
        <position position="779"/>
    </location>
</feature>
<dbReference type="Proteomes" id="UP000041254">
    <property type="component" value="Unassembled WGS sequence"/>
</dbReference>
<feature type="cross-link" description="Glycyl lysine isopeptide (Lys-Gly) (interchain with G-Cter in SUMO2)" evidence="9">
    <location>
        <position position="781"/>
    </location>
</feature>
<dbReference type="GO" id="GO:0004674">
    <property type="term" value="F:protein serine/threonine kinase activity"/>
    <property type="evidence" value="ECO:0007669"/>
    <property type="project" value="UniProtKB-KW"/>
</dbReference>
<evidence type="ECO:0000256" key="7">
    <source>
        <dbReference type="PIRSR" id="PIRSR630616-1"/>
    </source>
</evidence>
<feature type="compositionally biased region" description="Polar residues" evidence="11">
    <location>
        <begin position="617"/>
        <end position="633"/>
    </location>
</feature>
<feature type="binding site" evidence="8 10">
    <location>
        <position position="683"/>
    </location>
    <ligand>
        <name>ATP</name>
        <dbReference type="ChEBI" id="CHEBI:30616"/>
    </ligand>
</feature>
<evidence type="ECO:0000256" key="4">
    <source>
        <dbReference type="ARBA" id="ARBA00022741"/>
    </source>
</evidence>
<sequence length="1053" mass="113978">MPTAGEKRPVTPSRLSRGLQRPPSAHTRRAATPSPSHAAHPPMYLSSYPHHHNRYQPSHKTPPYNIRFSLYHEGQAVAESPKDSRSSAALPKRPSTAGVRRTQTGPETHFQQTPSHRRLDHPPPQPHWTTTAGTNSPAIAGAFVTPRLGSRPWRPATATAGTRRVRGGGGAYLGRERAVGTTRPPVAPGHLQQLFAMGLSTATPRRAASRPASAGRLRSAPSANPRPPSNWVAPSASDLRELATQLRIIKPSDKPPLPPQATFRTRSRSRPPSAQRGGRPATTAAKEREAAWRPVLEGAPLLITAATKEESAAKRTTTSDETPVEIDIDDTDSVVGGNEGEREEHQLQQQQKGWGVTGSGSAHSSSRGKEDPHMKPSSFLSRLHSPPAGPLFAGRPPQPQTQPPPQQQEGKLCLSLKNSIQKEFHIGRLQQSSSPSASPPVPQAASPASVSRQAVLRSLDAHQDHTHTGEDGGKRPALTAAAAAAPGAGAGAEESAAASTRPATTVTLMATSEGRAPLTGWPVGEGGVLGRVGGSSYVRQGVQRAVTAVPGSRREKWNVGMLKGEGEESEDGLANVKDASPVPPLADHQQHPPRPSTGVPTSHTPHPPRPPKAIDASPTSDHASRGLQSSYTPQHHQQQQQQQGLSCAAALDAYQVGKQVGQGAYAIVRFGVHKASHQKVAVKVYEKYKLLDQQRRKSVRREIRLLQRLCHPSIVRMYEAIDTPKQIYIIMEYLGGGSLHAFLKTKAGRRLDETQARGIFLQVCDALRYCHDRSIVHRDIKLENLLMDDEGRVKLIDFGFSTIVAPGRKLRIFCGTPSYMAPEIVARREYDGFKADVWALGVLLFAMLVGHFPFKGATDKDLYRKIVRGAFYLPDHLSPSVRALLQRVLSLDPNRRPHLGDLTRDPWFHPSYTSDSTKAPSLSTPQPSVSSNTTTHTQTAPHLNLHINQIAQRPFSPTTPTEATTPHNAQHKVTNSNMVGFAHERVAARSGLPLGGAHFHVRLSHQHQGYQRQYAATGAAAGAGSMETRVARTYGVAHSPEGKATTDRGNRHQ</sequence>
<organism evidence="13 14">
    <name type="scientific">Vitrella brassicaformis (strain CCMP3155)</name>
    <dbReference type="NCBI Taxonomy" id="1169540"/>
    <lineage>
        <taxon>Eukaryota</taxon>
        <taxon>Sar</taxon>
        <taxon>Alveolata</taxon>
        <taxon>Colpodellida</taxon>
        <taxon>Vitrellaceae</taxon>
        <taxon>Vitrella</taxon>
    </lineage>
</organism>
<dbReference type="Gene3D" id="1.10.510.10">
    <property type="entry name" value="Transferase(Phosphotransferase) domain 1"/>
    <property type="match status" value="1"/>
</dbReference>
<feature type="compositionally biased region" description="Low complexity" evidence="11">
    <location>
        <begin position="270"/>
        <end position="281"/>
    </location>
</feature>
<dbReference type="AlphaFoldDB" id="A0A0G4FE33"/>
<keyword evidence="6 8" id="KW-0067">ATP-binding</keyword>
<evidence type="ECO:0000313" key="14">
    <source>
        <dbReference type="Proteomes" id="UP000041254"/>
    </source>
</evidence>
<gene>
    <name evidence="13" type="ORF">Vbra_15135</name>
</gene>
<feature type="region of interest" description="Disordered" evidence="11">
    <location>
        <begin position="557"/>
        <end position="643"/>
    </location>
</feature>
<feature type="compositionally biased region" description="Low complexity" evidence="11">
    <location>
        <begin position="202"/>
        <end position="223"/>
    </location>
</feature>
<feature type="compositionally biased region" description="Acidic residues" evidence="11">
    <location>
        <begin position="322"/>
        <end position="332"/>
    </location>
</feature>
<dbReference type="PROSITE" id="PS50011">
    <property type="entry name" value="PROTEIN_KINASE_DOM"/>
    <property type="match status" value="1"/>
</dbReference>
<feature type="domain" description="Protein kinase" evidence="12">
    <location>
        <begin position="654"/>
        <end position="908"/>
    </location>
</feature>
<evidence type="ECO:0000313" key="13">
    <source>
        <dbReference type="EMBL" id="CEM11463.1"/>
    </source>
</evidence>
<dbReference type="FunFam" id="3.30.200.20:FF:000042">
    <property type="entry name" value="Aurora kinase A"/>
    <property type="match status" value="1"/>
</dbReference>
<evidence type="ECO:0000256" key="11">
    <source>
        <dbReference type="SAM" id="MobiDB-lite"/>
    </source>
</evidence>
<dbReference type="InterPro" id="IPR000719">
    <property type="entry name" value="Prot_kinase_dom"/>
</dbReference>
<dbReference type="SUPFAM" id="SSF56112">
    <property type="entry name" value="Protein kinase-like (PK-like)"/>
    <property type="match status" value="1"/>
</dbReference>
<keyword evidence="2" id="KW-0723">Serine/threonine-protein kinase</keyword>
<feature type="compositionally biased region" description="Polar residues" evidence="11">
    <location>
        <begin position="101"/>
        <end position="114"/>
    </location>
</feature>
<dbReference type="InParanoid" id="A0A0G4FE33"/>
<protein>
    <recommendedName>
        <fullName evidence="12">Protein kinase domain-containing protein</fullName>
    </recommendedName>
</protein>
<keyword evidence="3" id="KW-0808">Transferase</keyword>
<feature type="region of interest" description="Disordered" evidence="11">
    <location>
        <begin position="307"/>
        <end position="409"/>
    </location>
</feature>
<feature type="region of interest" description="Disordered" evidence="11">
    <location>
        <begin position="202"/>
        <end position="234"/>
    </location>
</feature>
<feature type="region of interest" description="Disordered" evidence="11">
    <location>
        <begin position="247"/>
        <end position="293"/>
    </location>
</feature>